<dbReference type="InterPro" id="IPR036282">
    <property type="entry name" value="Glutathione-S-Trfase_C_sf"/>
</dbReference>
<keyword evidence="1" id="KW-0808">Transferase</keyword>
<comment type="function">
    <text evidence="1">Is involved in the conjugation of reduced glutathione to a wide number of exogenous and endogenous hydrophobic electrophiles.</text>
</comment>
<comment type="similarity">
    <text evidence="1">Belongs to the GST superfamily.</text>
</comment>
<comment type="catalytic activity">
    <reaction evidence="1">
        <text>RX + glutathione = an S-substituted glutathione + a halide anion + H(+)</text>
        <dbReference type="Rhea" id="RHEA:16437"/>
        <dbReference type="ChEBI" id="CHEBI:15378"/>
        <dbReference type="ChEBI" id="CHEBI:16042"/>
        <dbReference type="ChEBI" id="CHEBI:17792"/>
        <dbReference type="ChEBI" id="CHEBI:57925"/>
        <dbReference type="ChEBI" id="CHEBI:90779"/>
        <dbReference type="EC" id="2.5.1.18"/>
    </reaction>
</comment>
<evidence type="ECO:0000313" key="4">
    <source>
        <dbReference type="Proteomes" id="UP001054821"/>
    </source>
</evidence>
<dbReference type="EC" id="2.5.1.18" evidence="1"/>
<comment type="subcellular location">
    <subcellularLocation>
        <location evidence="1">Cytoplasm</location>
        <location evidence="1">Cytosol</location>
    </subcellularLocation>
</comment>
<evidence type="ECO:0000256" key="1">
    <source>
        <dbReference type="RuleBase" id="RU369102"/>
    </source>
</evidence>
<dbReference type="SUPFAM" id="SSF47616">
    <property type="entry name" value="GST C-terminal domain-like"/>
    <property type="match status" value="1"/>
</dbReference>
<organism evidence="3 4">
    <name type="scientific">Prunus dulcis</name>
    <name type="common">Almond</name>
    <name type="synonym">Amygdalus dulcis</name>
    <dbReference type="NCBI Taxonomy" id="3755"/>
    <lineage>
        <taxon>Eukaryota</taxon>
        <taxon>Viridiplantae</taxon>
        <taxon>Streptophyta</taxon>
        <taxon>Embryophyta</taxon>
        <taxon>Tracheophyta</taxon>
        <taxon>Spermatophyta</taxon>
        <taxon>Magnoliopsida</taxon>
        <taxon>eudicotyledons</taxon>
        <taxon>Gunneridae</taxon>
        <taxon>Pentapetalae</taxon>
        <taxon>rosids</taxon>
        <taxon>fabids</taxon>
        <taxon>Rosales</taxon>
        <taxon>Rosaceae</taxon>
        <taxon>Amygdaloideae</taxon>
        <taxon>Amygdaleae</taxon>
        <taxon>Prunus</taxon>
    </lineage>
</organism>
<proteinExistence type="inferred from homology"/>
<dbReference type="Gene3D" id="1.20.1050.10">
    <property type="match status" value="1"/>
</dbReference>
<dbReference type="AlphaFoldDB" id="A0AAD4Z5N1"/>
<protein>
    <recommendedName>
        <fullName evidence="1">Glutathione S-transferase</fullName>
        <ecNumber evidence="1">2.5.1.18</ecNumber>
    </recommendedName>
</protein>
<dbReference type="PROSITE" id="PS50405">
    <property type="entry name" value="GST_CTER"/>
    <property type="match status" value="1"/>
</dbReference>
<comment type="caution">
    <text evidence="3">The sequence shown here is derived from an EMBL/GenBank/DDBJ whole genome shotgun (WGS) entry which is preliminary data.</text>
</comment>
<sequence length="127" mass="14924">MARGKPVSKSLIAVQYIGEVWKDKAPLLLSDPYLRAQAMFWVDFVDKKVYENRKRTWRTKGEEQEAAKREFLECTRLLEEELGDKPYLGRENLGFVDVALIPTYSWFYVREKFGNFSVEAKHPKFIA</sequence>
<dbReference type="InterPro" id="IPR045073">
    <property type="entry name" value="Omega/Tau-like"/>
</dbReference>
<evidence type="ECO:0000313" key="3">
    <source>
        <dbReference type="EMBL" id="KAI5332783.1"/>
    </source>
</evidence>
<dbReference type="PANTHER" id="PTHR11260:SF781">
    <property type="entry name" value="GLUTATHIONE S-TRANSFERASE U19"/>
    <property type="match status" value="1"/>
</dbReference>
<accession>A0AAD4Z5N1</accession>
<dbReference type="CDD" id="cd03185">
    <property type="entry name" value="GST_C_Tau"/>
    <property type="match status" value="1"/>
</dbReference>
<reference evidence="3 4" key="1">
    <citation type="journal article" date="2022" name="G3 (Bethesda)">
        <title>Whole-genome sequence and methylome profiling of the almond [Prunus dulcis (Mill.) D.A. Webb] cultivar 'Nonpareil'.</title>
        <authorList>
            <person name="D'Amico-Willman K.M."/>
            <person name="Ouma W.Z."/>
            <person name="Meulia T."/>
            <person name="Sideli G.M."/>
            <person name="Gradziel T.M."/>
            <person name="Fresnedo-Ramirez J."/>
        </authorList>
    </citation>
    <scope>NUCLEOTIDE SEQUENCE [LARGE SCALE GENOMIC DNA]</scope>
    <source>
        <strain evidence="3">Clone GOH B32 T37-40</strain>
    </source>
</reference>
<dbReference type="PANTHER" id="PTHR11260">
    <property type="entry name" value="GLUTATHIONE S-TRANSFERASE, GST, SUPERFAMILY, GST DOMAIN CONTAINING"/>
    <property type="match status" value="1"/>
</dbReference>
<name>A0AAD4Z5N1_PRUDU</name>
<dbReference type="Pfam" id="PF13410">
    <property type="entry name" value="GST_C_2"/>
    <property type="match status" value="1"/>
</dbReference>
<dbReference type="InterPro" id="IPR045074">
    <property type="entry name" value="GST_C_Tau"/>
</dbReference>
<dbReference type="GO" id="GO:0005829">
    <property type="term" value="C:cytosol"/>
    <property type="evidence" value="ECO:0007669"/>
    <property type="project" value="UniProtKB-SubCell"/>
</dbReference>
<gene>
    <name evidence="3" type="ORF">L3X38_022912</name>
</gene>
<keyword evidence="4" id="KW-1185">Reference proteome</keyword>
<dbReference type="InterPro" id="IPR010987">
    <property type="entry name" value="Glutathione-S-Trfase_C-like"/>
</dbReference>
<dbReference type="GO" id="GO:0004364">
    <property type="term" value="F:glutathione transferase activity"/>
    <property type="evidence" value="ECO:0007669"/>
    <property type="project" value="UniProtKB-UniRule"/>
</dbReference>
<evidence type="ECO:0000259" key="2">
    <source>
        <dbReference type="PROSITE" id="PS50405"/>
    </source>
</evidence>
<dbReference type="GO" id="GO:0006749">
    <property type="term" value="P:glutathione metabolic process"/>
    <property type="evidence" value="ECO:0007669"/>
    <property type="project" value="InterPro"/>
</dbReference>
<feature type="domain" description="GST C-terminal" evidence="2">
    <location>
        <begin position="31"/>
        <end position="127"/>
    </location>
</feature>
<dbReference type="Proteomes" id="UP001054821">
    <property type="component" value="Chromosome 4"/>
</dbReference>
<keyword evidence="1" id="KW-0963">Cytoplasm</keyword>
<dbReference type="EMBL" id="JAJFAZ020000004">
    <property type="protein sequence ID" value="KAI5332783.1"/>
    <property type="molecule type" value="Genomic_DNA"/>
</dbReference>